<dbReference type="Gene3D" id="3.40.50.300">
    <property type="entry name" value="P-loop containing nucleotide triphosphate hydrolases"/>
    <property type="match status" value="1"/>
</dbReference>
<evidence type="ECO:0000256" key="1">
    <source>
        <dbReference type="ARBA" id="ARBA00022741"/>
    </source>
</evidence>
<keyword evidence="2" id="KW-0067">ATP-binding</keyword>
<gene>
    <name evidence="3" type="ORF">APB76_03560</name>
</gene>
<dbReference type="RefSeq" id="WP_054963116.1">
    <property type="nucleotide sequence ID" value="NZ_LLEI02000017.1"/>
</dbReference>
<dbReference type="AlphaFoldDB" id="A0A177Y3Y6"/>
<organism evidence="3 4">
    <name type="scientific">Vibrio bivalvicida</name>
    <dbReference type="NCBI Taxonomy" id="1276888"/>
    <lineage>
        <taxon>Bacteria</taxon>
        <taxon>Pseudomonadati</taxon>
        <taxon>Pseudomonadota</taxon>
        <taxon>Gammaproteobacteria</taxon>
        <taxon>Vibrionales</taxon>
        <taxon>Vibrionaceae</taxon>
        <taxon>Vibrio</taxon>
        <taxon>Vibrio oreintalis group</taxon>
    </lineage>
</organism>
<reference evidence="3 4" key="1">
    <citation type="journal article" date="2016" name="Syst. Appl. Microbiol.">
        <title>Vibrio bivalvicida sp. nov., a novel larval pathogen for bivalve molluscs reared in a hatchery.</title>
        <authorList>
            <person name="Dubert J."/>
            <person name="Romalde J.L."/>
            <person name="Prado S."/>
            <person name="Barja J.L."/>
        </authorList>
    </citation>
    <scope>NUCLEOTIDE SEQUENCE [LARGE SCALE GENOMIC DNA]</scope>
    <source>
        <strain evidence="3 4">605</strain>
    </source>
</reference>
<dbReference type="GO" id="GO:0009898">
    <property type="term" value="C:cytoplasmic side of plasma membrane"/>
    <property type="evidence" value="ECO:0007669"/>
    <property type="project" value="TreeGrafter"/>
</dbReference>
<evidence type="ECO:0000256" key="2">
    <source>
        <dbReference type="ARBA" id="ARBA00022840"/>
    </source>
</evidence>
<dbReference type="GO" id="GO:0016887">
    <property type="term" value="F:ATP hydrolysis activity"/>
    <property type="evidence" value="ECO:0007669"/>
    <property type="project" value="TreeGrafter"/>
</dbReference>
<dbReference type="GO" id="GO:0005829">
    <property type="term" value="C:cytosol"/>
    <property type="evidence" value="ECO:0007669"/>
    <property type="project" value="TreeGrafter"/>
</dbReference>
<dbReference type="GO" id="GO:0005524">
    <property type="term" value="F:ATP binding"/>
    <property type="evidence" value="ECO:0007669"/>
    <property type="project" value="UniProtKB-KW"/>
</dbReference>
<dbReference type="InterPro" id="IPR027417">
    <property type="entry name" value="P-loop_NTPase"/>
</dbReference>
<evidence type="ECO:0000313" key="3">
    <source>
        <dbReference type="EMBL" id="OAJ95593.1"/>
    </source>
</evidence>
<dbReference type="Proteomes" id="UP000078406">
    <property type="component" value="Unassembled WGS sequence"/>
</dbReference>
<protein>
    <submittedName>
        <fullName evidence="3">Chromosome partitioning protein ParA</fullName>
    </submittedName>
</protein>
<comment type="caution">
    <text evidence="3">The sequence shown here is derived from an EMBL/GenBank/DDBJ whole genome shotgun (WGS) entry which is preliminary data.</text>
</comment>
<dbReference type="SUPFAM" id="SSF52540">
    <property type="entry name" value="P-loop containing nucleoside triphosphate hydrolases"/>
    <property type="match status" value="1"/>
</dbReference>
<keyword evidence="1" id="KW-0547">Nucleotide-binding</keyword>
<accession>A0A177Y3Y6</accession>
<dbReference type="InterPro" id="IPR050625">
    <property type="entry name" value="ParA/MinD_ATPase"/>
</dbReference>
<dbReference type="Gene3D" id="3.40.50.2300">
    <property type="match status" value="1"/>
</dbReference>
<name>A0A177Y3Y6_9VIBR</name>
<dbReference type="EMBL" id="LLEI02000017">
    <property type="protein sequence ID" value="OAJ95593.1"/>
    <property type="molecule type" value="Genomic_DNA"/>
</dbReference>
<dbReference type="PANTHER" id="PTHR43384">
    <property type="entry name" value="SEPTUM SITE-DETERMINING PROTEIN MIND HOMOLOG, CHLOROPLASTIC-RELATED"/>
    <property type="match status" value="1"/>
</dbReference>
<dbReference type="GO" id="GO:0051782">
    <property type="term" value="P:negative regulation of cell division"/>
    <property type="evidence" value="ECO:0007669"/>
    <property type="project" value="TreeGrafter"/>
</dbReference>
<dbReference type="PANTHER" id="PTHR43384:SF6">
    <property type="entry name" value="SEPTUM SITE-DETERMINING PROTEIN MIND HOMOLOG, CHLOROPLASTIC"/>
    <property type="match status" value="1"/>
</dbReference>
<evidence type="ECO:0000313" key="4">
    <source>
        <dbReference type="Proteomes" id="UP000078406"/>
    </source>
</evidence>
<proteinExistence type="predicted"/>
<sequence length="411" mass="46338">MFDLVDKLQSKPLQNTVKKETITSVLFHQTQECVDLVDEAFRFENINVPTMLVNSDDKIKQHVRESFVEIVIVELNLSENITKDMERISHLLPNSASVIVVGSEDAISTIRNLKEMGFYYVFWPITKQELIEFVRNVNNNRQRNSGLGKDRSAKKVGVWGTKGGVGATMLTAELAFELSDIKKSSALVVDHDFRGGNLDIFLGLKRFDKKLVSRASLASSVDTTYAASMVKKVDNMLAVLSLESDELNELELKEYLRTLTAQLSGNYNFILEDLSRGSNSKQDLDYISTSCDVIVLLMEPTVSSVREAKRTMKSLEAADSSVRCLFVLNYTIEEKAATINAANIKAFLGRTPDIILPNEPRMSKLVLEQKHIYKHDYPVSQNLHKLTAMLLGQPDEGEKNSWLRRILKRGK</sequence>